<organism evidence="8">
    <name type="scientific">marine metagenome</name>
    <dbReference type="NCBI Taxonomy" id="408172"/>
    <lineage>
        <taxon>unclassified sequences</taxon>
        <taxon>metagenomes</taxon>
        <taxon>ecological metagenomes</taxon>
    </lineage>
</organism>
<dbReference type="GO" id="GO:0000156">
    <property type="term" value="F:phosphorelay response regulator activity"/>
    <property type="evidence" value="ECO:0007669"/>
    <property type="project" value="TreeGrafter"/>
</dbReference>
<proteinExistence type="predicted"/>
<dbReference type="InterPro" id="IPR001867">
    <property type="entry name" value="OmpR/PhoB-type_DNA-bd"/>
</dbReference>
<dbReference type="SMART" id="SM00862">
    <property type="entry name" value="Trans_reg_C"/>
    <property type="match status" value="1"/>
</dbReference>
<evidence type="ECO:0000259" key="6">
    <source>
        <dbReference type="PROSITE" id="PS50110"/>
    </source>
</evidence>
<feature type="domain" description="Response regulatory" evidence="6">
    <location>
        <begin position="4"/>
        <end position="118"/>
    </location>
</feature>
<keyword evidence="5" id="KW-0804">Transcription</keyword>
<dbReference type="Pfam" id="PF00486">
    <property type="entry name" value="Trans_reg_C"/>
    <property type="match status" value="1"/>
</dbReference>
<dbReference type="GO" id="GO:0006355">
    <property type="term" value="P:regulation of DNA-templated transcription"/>
    <property type="evidence" value="ECO:0007669"/>
    <property type="project" value="InterPro"/>
</dbReference>
<evidence type="ECO:0000256" key="3">
    <source>
        <dbReference type="ARBA" id="ARBA00023015"/>
    </source>
</evidence>
<evidence type="ECO:0000256" key="2">
    <source>
        <dbReference type="ARBA" id="ARBA00023012"/>
    </source>
</evidence>
<keyword evidence="3" id="KW-0805">Transcription regulation</keyword>
<dbReference type="GO" id="GO:0000976">
    <property type="term" value="F:transcription cis-regulatory region binding"/>
    <property type="evidence" value="ECO:0007669"/>
    <property type="project" value="TreeGrafter"/>
</dbReference>
<evidence type="ECO:0000256" key="4">
    <source>
        <dbReference type="ARBA" id="ARBA00023125"/>
    </source>
</evidence>
<dbReference type="PANTHER" id="PTHR48111:SF22">
    <property type="entry name" value="REGULATOR OF RPOS"/>
    <property type="match status" value="1"/>
</dbReference>
<evidence type="ECO:0008006" key="9">
    <source>
        <dbReference type="Google" id="ProtNLM"/>
    </source>
</evidence>
<dbReference type="Pfam" id="PF00072">
    <property type="entry name" value="Response_reg"/>
    <property type="match status" value="1"/>
</dbReference>
<dbReference type="Gene3D" id="1.10.10.10">
    <property type="entry name" value="Winged helix-like DNA-binding domain superfamily/Winged helix DNA-binding domain"/>
    <property type="match status" value="1"/>
</dbReference>
<dbReference type="CDD" id="cd17624">
    <property type="entry name" value="REC_OmpR_PmrA-like"/>
    <property type="match status" value="1"/>
</dbReference>
<feature type="domain" description="OmpR/PhoB-type" evidence="7">
    <location>
        <begin position="125"/>
        <end position="223"/>
    </location>
</feature>
<dbReference type="PROSITE" id="PS50110">
    <property type="entry name" value="RESPONSE_REGULATORY"/>
    <property type="match status" value="1"/>
</dbReference>
<dbReference type="InterPro" id="IPR039420">
    <property type="entry name" value="WalR-like"/>
</dbReference>
<dbReference type="AlphaFoldDB" id="A0A381SQ98"/>
<dbReference type="PANTHER" id="PTHR48111">
    <property type="entry name" value="REGULATOR OF RPOS"/>
    <property type="match status" value="1"/>
</dbReference>
<dbReference type="SUPFAM" id="SSF46894">
    <property type="entry name" value="C-terminal effector domain of the bipartite response regulators"/>
    <property type="match status" value="1"/>
</dbReference>
<dbReference type="GO" id="GO:0032993">
    <property type="term" value="C:protein-DNA complex"/>
    <property type="evidence" value="ECO:0007669"/>
    <property type="project" value="TreeGrafter"/>
</dbReference>
<dbReference type="EMBL" id="UINC01003346">
    <property type="protein sequence ID" value="SVA05501.1"/>
    <property type="molecule type" value="Genomic_DNA"/>
</dbReference>
<dbReference type="InterPro" id="IPR011006">
    <property type="entry name" value="CheY-like_superfamily"/>
</dbReference>
<protein>
    <recommendedName>
        <fullName evidence="9">Response regulatory domain-containing protein</fullName>
    </recommendedName>
</protein>
<dbReference type="InterPro" id="IPR036388">
    <property type="entry name" value="WH-like_DNA-bd_sf"/>
</dbReference>
<dbReference type="SMART" id="SM00448">
    <property type="entry name" value="REC"/>
    <property type="match status" value="1"/>
</dbReference>
<dbReference type="PROSITE" id="PS51755">
    <property type="entry name" value="OMPR_PHOB"/>
    <property type="match status" value="1"/>
</dbReference>
<keyword evidence="2" id="KW-0902">Two-component regulatory system</keyword>
<dbReference type="CDD" id="cd00383">
    <property type="entry name" value="trans_reg_C"/>
    <property type="match status" value="1"/>
</dbReference>
<keyword evidence="4" id="KW-0238">DNA-binding</keyword>
<evidence type="ECO:0000259" key="7">
    <source>
        <dbReference type="PROSITE" id="PS51755"/>
    </source>
</evidence>
<sequence>MKVHTLLVEDNVSLAETVIAYFDLEGIDCDYASTGPQGLELALTNDYQTILLDINLPRMNGLEVCKAMRNQGVDVPVLMLTARDTLEDKLAGFDAGTDDYLVKPFELSELAARVKALANRRSSLAQKLEVGPLVMDLSLKTVSRDGQTLSLTPTCWKLLKTLLRESPNVVSREKMESAIWSEPDLPDSNVLKVHLYKLRQQVDKPFSTNLIHTVAAHGVAIRVPND</sequence>
<dbReference type="SUPFAM" id="SSF52172">
    <property type="entry name" value="CheY-like"/>
    <property type="match status" value="1"/>
</dbReference>
<dbReference type="Gene3D" id="3.40.50.2300">
    <property type="match status" value="1"/>
</dbReference>
<dbReference type="InterPro" id="IPR016032">
    <property type="entry name" value="Sig_transdc_resp-reg_C-effctor"/>
</dbReference>
<reference evidence="8" key="1">
    <citation type="submission" date="2018-05" db="EMBL/GenBank/DDBJ databases">
        <authorList>
            <person name="Lanie J.A."/>
            <person name="Ng W.-L."/>
            <person name="Kazmierczak K.M."/>
            <person name="Andrzejewski T.M."/>
            <person name="Davidsen T.M."/>
            <person name="Wayne K.J."/>
            <person name="Tettelin H."/>
            <person name="Glass J.I."/>
            <person name="Rusch D."/>
            <person name="Podicherti R."/>
            <person name="Tsui H.-C.T."/>
            <person name="Winkler M.E."/>
        </authorList>
    </citation>
    <scope>NUCLEOTIDE SEQUENCE</scope>
</reference>
<dbReference type="Gene3D" id="6.10.250.690">
    <property type="match status" value="1"/>
</dbReference>
<evidence type="ECO:0000313" key="8">
    <source>
        <dbReference type="EMBL" id="SVA05501.1"/>
    </source>
</evidence>
<keyword evidence="1" id="KW-0597">Phosphoprotein</keyword>
<dbReference type="GO" id="GO:0005829">
    <property type="term" value="C:cytosol"/>
    <property type="evidence" value="ECO:0007669"/>
    <property type="project" value="TreeGrafter"/>
</dbReference>
<evidence type="ECO:0000256" key="1">
    <source>
        <dbReference type="ARBA" id="ARBA00022553"/>
    </source>
</evidence>
<evidence type="ECO:0000256" key="5">
    <source>
        <dbReference type="ARBA" id="ARBA00023163"/>
    </source>
</evidence>
<gene>
    <name evidence="8" type="ORF">METZ01_LOCUS58355</name>
</gene>
<name>A0A381SQ98_9ZZZZ</name>
<accession>A0A381SQ98</accession>
<dbReference type="InterPro" id="IPR001789">
    <property type="entry name" value="Sig_transdc_resp-reg_receiver"/>
</dbReference>